<organism evidence="3 4">
    <name type="scientific">Actinospica acidithermotolerans</name>
    <dbReference type="NCBI Taxonomy" id="2828514"/>
    <lineage>
        <taxon>Bacteria</taxon>
        <taxon>Bacillati</taxon>
        <taxon>Actinomycetota</taxon>
        <taxon>Actinomycetes</taxon>
        <taxon>Catenulisporales</taxon>
        <taxon>Actinospicaceae</taxon>
        <taxon>Actinospica</taxon>
    </lineage>
</organism>
<dbReference type="Gene3D" id="3.40.50.2020">
    <property type="match status" value="1"/>
</dbReference>
<dbReference type="SUPFAM" id="SSF53271">
    <property type="entry name" value="PRTase-like"/>
    <property type="match status" value="1"/>
</dbReference>
<dbReference type="Pfam" id="PF00156">
    <property type="entry name" value="Pribosyltran"/>
    <property type="match status" value="1"/>
</dbReference>
<dbReference type="PANTHER" id="PTHR47505:SF1">
    <property type="entry name" value="DNA UTILIZATION PROTEIN YHGH"/>
    <property type="match status" value="1"/>
</dbReference>
<evidence type="ECO:0000259" key="2">
    <source>
        <dbReference type="Pfam" id="PF00156"/>
    </source>
</evidence>
<comment type="caution">
    <text evidence="3">The sequence shown here is derived from an EMBL/GenBank/DDBJ whole genome shotgun (WGS) entry which is preliminary data.</text>
</comment>
<dbReference type="InterPro" id="IPR051910">
    <property type="entry name" value="ComF/GntX_DNA_util-trans"/>
</dbReference>
<dbReference type="EMBL" id="JAGSOH010000034">
    <property type="protein sequence ID" value="MBR7827408.1"/>
    <property type="molecule type" value="Genomic_DNA"/>
</dbReference>
<dbReference type="InterPro" id="IPR000836">
    <property type="entry name" value="PRTase_dom"/>
</dbReference>
<evidence type="ECO:0000313" key="3">
    <source>
        <dbReference type="EMBL" id="MBR7827408.1"/>
    </source>
</evidence>
<accession>A0A941EB93</accession>
<dbReference type="InterPro" id="IPR029057">
    <property type="entry name" value="PRTase-like"/>
</dbReference>
<sequence length="235" mass="24176">MGLKNWALLLADLVLPAECAGCGESRSRSALPGLCTLCALSLSGPPLPAGPPKPAEGVPPVHALAAYLDPVPEIIIAQKEHGRLDLARPLGVELARAAEAAAAGADPFWLVPVPSTHAATVRRGQDPMLRMARVAAARLRASGRAVAVLPALTHRRKVADQVGLGRRERSENLDGALAVRASSARLLPERPVVLLDDVMTSGATLAEAARALRAAGSAPVGAAVLAAARLSTRLS</sequence>
<reference evidence="3" key="1">
    <citation type="submission" date="2021-04" db="EMBL/GenBank/DDBJ databases">
        <title>Genome based classification of Actinospica acidithermotolerans sp. nov., an actinobacterium isolated from an Indonesian hot spring.</title>
        <authorList>
            <person name="Kusuma A.B."/>
            <person name="Putra K.E."/>
            <person name="Nafisah S."/>
            <person name="Loh J."/>
            <person name="Nouioui I."/>
            <person name="Goodfellow M."/>
        </authorList>
    </citation>
    <scope>NUCLEOTIDE SEQUENCE</scope>
    <source>
        <strain evidence="3">MGRD01-02</strain>
    </source>
</reference>
<evidence type="ECO:0000313" key="4">
    <source>
        <dbReference type="Proteomes" id="UP000676325"/>
    </source>
</evidence>
<comment type="similarity">
    <text evidence="1">Belongs to the ComF/GntX family.</text>
</comment>
<dbReference type="AlphaFoldDB" id="A0A941EB93"/>
<name>A0A941EB93_9ACTN</name>
<keyword evidence="4" id="KW-1185">Reference proteome</keyword>
<evidence type="ECO:0000256" key="1">
    <source>
        <dbReference type="ARBA" id="ARBA00008007"/>
    </source>
</evidence>
<gene>
    <name evidence="3" type="ORF">KDK95_13905</name>
</gene>
<feature type="domain" description="Phosphoribosyltransferase" evidence="2">
    <location>
        <begin position="173"/>
        <end position="229"/>
    </location>
</feature>
<dbReference type="Proteomes" id="UP000676325">
    <property type="component" value="Unassembled WGS sequence"/>
</dbReference>
<protein>
    <submittedName>
        <fullName evidence="3">ComF family protein</fullName>
    </submittedName>
</protein>
<proteinExistence type="inferred from homology"/>
<dbReference type="PANTHER" id="PTHR47505">
    <property type="entry name" value="DNA UTILIZATION PROTEIN YHGH"/>
    <property type="match status" value="1"/>
</dbReference>
<dbReference type="RefSeq" id="WP_212518552.1">
    <property type="nucleotide sequence ID" value="NZ_JAGSOH010000034.1"/>
</dbReference>